<keyword evidence="2" id="KW-0808">Transferase</keyword>
<dbReference type="InterPro" id="IPR011009">
    <property type="entry name" value="Kinase-like_dom_sf"/>
</dbReference>
<protein>
    <submittedName>
        <fullName evidence="2">Protein kinase domain-containing protein</fullName>
    </submittedName>
</protein>
<dbReference type="Pfam" id="PF11883">
    <property type="entry name" value="DUF3403"/>
    <property type="match status" value="1"/>
</dbReference>
<sequence>MLSLAKSDASDVLAVVTCPLMSGKRNKNFTHLDHNLNLLGHAWRTYTDGNVLDLVDEVIVKSIHEHQFEVFRAIQIGLLCVQQYPADRPTMATVVLMLTSEISLPQPKQPGFFIERKLHEGDCSSSSSNYCSVTAIAPR</sequence>
<dbReference type="Proteomes" id="UP001237642">
    <property type="component" value="Unassembled WGS sequence"/>
</dbReference>
<feature type="domain" description="S-locus receptor kinase C-terminal" evidence="1">
    <location>
        <begin position="99"/>
        <end position="139"/>
    </location>
</feature>
<accession>A0AAD8MW18</accession>
<reference evidence="2" key="2">
    <citation type="submission" date="2023-05" db="EMBL/GenBank/DDBJ databases">
        <authorList>
            <person name="Schelkunov M.I."/>
        </authorList>
    </citation>
    <scope>NUCLEOTIDE SEQUENCE</scope>
    <source>
        <strain evidence="2">Hsosn_3</strain>
        <tissue evidence="2">Leaf</tissue>
    </source>
</reference>
<evidence type="ECO:0000313" key="2">
    <source>
        <dbReference type="EMBL" id="KAK1391770.1"/>
    </source>
</evidence>
<dbReference type="PANTHER" id="PTHR27006:SF606">
    <property type="entry name" value="INTERLEUKIN-1 RECEPTOR-ASSOCIATED KINASE 4"/>
    <property type="match status" value="1"/>
</dbReference>
<dbReference type="InterPro" id="IPR021820">
    <property type="entry name" value="S-locus_recpt_kinase_C"/>
</dbReference>
<evidence type="ECO:0000259" key="1">
    <source>
        <dbReference type="Pfam" id="PF11883"/>
    </source>
</evidence>
<keyword evidence="3" id="KW-1185">Reference proteome</keyword>
<reference evidence="2" key="1">
    <citation type="submission" date="2023-02" db="EMBL/GenBank/DDBJ databases">
        <title>Genome of toxic invasive species Heracleum sosnowskyi carries increased number of genes despite the absence of recent whole-genome duplications.</title>
        <authorList>
            <person name="Schelkunov M."/>
            <person name="Shtratnikova V."/>
            <person name="Makarenko M."/>
            <person name="Klepikova A."/>
            <person name="Omelchenko D."/>
            <person name="Novikova G."/>
            <person name="Obukhova E."/>
            <person name="Bogdanov V."/>
            <person name="Penin A."/>
            <person name="Logacheva M."/>
        </authorList>
    </citation>
    <scope>NUCLEOTIDE SEQUENCE</scope>
    <source>
        <strain evidence="2">Hsosn_3</strain>
        <tissue evidence="2">Leaf</tissue>
    </source>
</reference>
<gene>
    <name evidence="2" type="ORF">POM88_010826</name>
</gene>
<proteinExistence type="predicted"/>
<evidence type="ECO:0000313" key="3">
    <source>
        <dbReference type="Proteomes" id="UP001237642"/>
    </source>
</evidence>
<comment type="caution">
    <text evidence="2">The sequence shown here is derived from an EMBL/GenBank/DDBJ whole genome shotgun (WGS) entry which is preliminary data.</text>
</comment>
<dbReference type="Gene3D" id="1.10.510.10">
    <property type="entry name" value="Transferase(Phosphotransferase) domain 1"/>
    <property type="match status" value="1"/>
</dbReference>
<dbReference type="AlphaFoldDB" id="A0AAD8MW18"/>
<keyword evidence="2" id="KW-0418">Kinase</keyword>
<dbReference type="EMBL" id="JAUIZM010000003">
    <property type="protein sequence ID" value="KAK1391770.1"/>
    <property type="molecule type" value="Genomic_DNA"/>
</dbReference>
<name>A0AAD8MW18_9APIA</name>
<dbReference type="SUPFAM" id="SSF56112">
    <property type="entry name" value="Protein kinase-like (PK-like)"/>
    <property type="match status" value="1"/>
</dbReference>
<organism evidence="2 3">
    <name type="scientific">Heracleum sosnowskyi</name>
    <dbReference type="NCBI Taxonomy" id="360622"/>
    <lineage>
        <taxon>Eukaryota</taxon>
        <taxon>Viridiplantae</taxon>
        <taxon>Streptophyta</taxon>
        <taxon>Embryophyta</taxon>
        <taxon>Tracheophyta</taxon>
        <taxon>Spermatophyta</taxon>
        <taxon>Magnoliopsida</taxon>
        <taxon>eudicotyledons</taxon>
        <taxon>Gunneridae</taxon>
        <taxon>Pentapetalae</taxon>
        <taxon>asterids</taxon>
        <taxon>campanulids</taxon>
        <taxon>Apiales</taxon>
        <taxon>Apiaceae</taxon>
        <taxon>Apioideae</taxon>
        <taxon>apioid superclade</taxon>
        <taxon>Tordylieae</taxon>
        <taxon>Tordyliinae</taxon>
        <taxon>Heracleum</taxon>
    </lineage>
</organism>
<dbReference type="PANTHER" id="PTHR27006">
    <property type="entry name" value="PROMASTIGOTE SURFACE ANTIGEN PROTEIN PSA"/>
    <property type="match status" value="1"/>
</dbReference>
<dbReference type="GO" id="GO:0004674">
    <property type="term" value="F:protein serine/threonine kinase activity"/>
    <property type="evidence" value="ECO:0007669"/>
    <property type="project" value="InterPro"/>
</dbReference>